<dbReference type="SUPFAM" id="SSF56601">
    <property type="entry name" value="beta-lactamase/transpeptidase-like"/>
    <property type="match status" value="1"/>
</dbReference>
<dbReference type="Proteomes" id="UP000048908">
    <property type="component" value="Unassembled WGS sequence"/>
</dbReference>
<evidence type="ECO:0000259" key="2">
    <source>
        <dbReference type="Pfam" id="PF00144"/>
    </source>
</evidence>
<sequence>MRTDHDPRPGPPRATRRGTLAIGLAALAAPMIPAGTARAQAPDPEALAAGLDQLHAIVIRRGGDTLFERAFRGPALDVPANVKSVSKTLVALLTGIAIDRGALAGTDTPVLPALGRAPAGDARDDITVGHLLSMRAGLASTSGGGYGAWVASPDWVDYALTRDLVAEPGGRYIYSTGGWHVLGAVLARATGRDLLDLARDWLGRPLGIDIPPWQRDPQGRYMGGNQMALTPRALARVGEMVLNRGKWDGAQVVPASWIETSWQSRGRSRYTGDGYGYGWFLTRIAGRRAAYGRGYGGQVLAVVPDMDLSIAITSDPLRPARSRGYFGDLQRLMDTVVASA</sequence>
<dbReference type="Gene3D" id="3.40.710.10">
    <property type="entry name" value="DD-peptidase/beta-lactamase superfamily"/>
    <property type="match status" value="1"/>
</dbReference>
<feature type="chain" id="PRO_5005807523" evidence="1">
    <location>
        <begin position="40"/>
        <end position="340"/>
    </location>
</feature>
<reference evidence="3 4" key="1">
    <citation type="submission" date="2015-07" db="EMBL/GenBank/DDBJ databases">
        <authorList>
            <person name="Noorani M."/>
        </authorList>
    </citation>
    <scope>NUCLEOTIDE SEQUENCE [LARGE SCALE GENOMIC DNA]</scope>
    <source>
        <strain evidence="3 4">CECT 5088</strain>
    </source>
</reference>
<keyword evidence="1" id="KW-0732">Signal</keyword>
<dbReference type="STRING" id="282197.SAMN04488517_11718"/>
<evidence type="ECO:0000313" key="4">
    <source>
        <dbReference type="Proteomes" id="UP000048908"/>
    </source>
</evidence>
<dbReference type="InterPro" id="IPR001466">
    <property type="entry name" value="Beta-lactam-related"/>
</dbReference>
<accession>A0A0M6XWZ0</accession>
<proteinExistence type="predicted"/>
<dbReference type="InterPro" id="IPR012338">
    <property type="entry name" value="Beta-lactam/transpept-like"/>
</dbReference>
<dbReference type="InterPro" id="IPR050789">
    <property type="entry name" value="Diverse_Enzym_Activities"/>
</dbReference>
<feature type="domain" description="Beta-lactamase-related" evidence="2">
    <location>
        <begin position="56"/>
        <end position="318"/>
    </location>
</feature>
<dbReference type="Pfam" id="PF00144">
    <property type="entry name" value="Beta-lactamase"/>
    <property type="match status" value="1"/>
</dbReference>
<protein>
    <submittedName>
        <fullName evidence="3">Beta-lactamase</fullName>
    </submittedName>
</protein>
<dbReference type="PANTHER" id="PTHR43283">
    <property type="entry name" value="BETA-LACTAMASE-RELATED"/>
    <property type="match status" value="1"/>
</dbReference>
<gene>
    <name evidence="3" type="ORF">JAN5088_03597</name>
</gene>
<evidence type="ECO:0000256" key="1">
    <source>
        <dbReference type="SAM" id="SignalP"/>
    </source>
</evidence>
<organism evidence="3 4">
    <name type="scientific">Jannaschia rubra</name>
    <dbReference type="NCBI Taxonomy" id="282197"/>
    <lineage>
        <taxon>Bacteria</taxon>
        <taxon>Pseudomonadati</taxon>
        <taxon>Pseudomonadota</taxon>
        <taxon>Alphaproteobacteria</taxon>
        <taxon>Rhodobacterales</taxon>
        <taxon>Roseobacteraceae</taxon>
        <taxon>Jannaschia</taxon>
    </lineage>
</organism>
<dbReference type="OrthoDB" id="9814204at2"/>
<dbReference type="AlphaFoldDB" id="A0A0M6XWZ0"/>
<dbReference type="PROSITE" id="PS51318">
    <property type="entry name" value="TAT"/>
    <property type="match status" value="1"/>
</dbReference>
<name>A0A0M6XWZ0_9RHOB</name>
<dbReference type="InterPro" id="IPR006311">
    <property type="entry name" value="TAT_signal"/>
</dbReference>
<feature type="signal peptide" evidence="1">
    <location>
        <begin position="1"/>
        <end position="39"/>
    </location>
</feature>
<dbReference type="EMBL" id="CXPG01000026">
    <property type="protein sequence ID" value="CTQ34801.1"/>
    <property type="molecule type" value="Genomic_DNA"/>
</dbReference>
<evidence type="ECO:0000313" key="3">
    <source>
        <dbReference type="EMBL" id="CTQ34801.1"/>
    </source>
</evidence>
<dbReference type="PANTHER" id="PTHR43283:SF7">
    <property type="entry name" value="BETA-LACTAMASE-RELATED DOMAIN-CONTAINING PROTEIN"/>
    <property type="match status" value="1"/>
</dbReference>
<keyword evidence="4" id="KW-1185">Reference proteome</keyword>
<dbReference type="RefSeq" id="WP_055684166.1">
    <property type="nucleotide sequence ID" value="NZ_CXPG01000026.1"/>
</dbReference>